<evidence type="ECO:0000313" key="2">
    <source>
        <dbReference type="Proteomes" id="UP000018144"/>
    </source>
</evidence>
<dbReference type="EMBL" id="HF936278">
    <property type="protein sequence ID" value="CCX15959.1"/>
    <property type="molecule type" value="Genomic_DNA"/>
</dbReference>
<gene>
    <name evidence="1" type="ORF">PCON_02431</name>
</gene>
<name>U4L9U9_PYROM</name>
<protein>
    <submittedName>
        <fullName evidence="1">Uncharacterized protein</fullName>
    </submittedName>
</protein>
<keyword evidence="2" id="KW-1185">Reference proteome</keyword>
<proteinExistence type="predicted"/>
<evidence type="ECO:0000313" key="1">
    <source>
        <dbReference type="EMBL" id="CCX15959.1"/>
    </source>
</evidence>
<organism evidence="1 2">
    <name type="scientific">Pyronema omphalodes (strain CBS 100304)</name>
    <name type="common">Pyronema confluens</name>
    <dbReference type="NCBI Taxonomy" id="1076935"/>
    <lineage>
        <taxon>Eukaryota</taxon>
        <taxon>Fungi</taxon>
        <taxon>Dikarya</taxon>
        <taxon>Ascomycota</taxon>
        <taxon>Pezizomycotina</taxon>
        <taxon>Pezizomycetes</taxon>
        <taxon>Pezizales</taxon>
        <taxon>Pyronemataceae</taxon>
        <taxon>Pyronema</taxon>
    </lineage>
</organism>
<sequence>MYSKRASNHSNSIGIVHVFSAARQVISEWFRESDRFLSRLCDPVRNGGLMPALIRSLYGVSLGSMDSMG</sequence>
<reference evidence="1 2" key="1">
    <citation type="journal article" date="2013" name="PLoS Genet.">
        <title>The genome and development-dependent transcriptomes of Pyronema confluens: a window into fungal evolution.</title>
        <authorList>
            <person name="Traeger S."/>
            <person name="Altegoer F."/>
            <person name="Freitag M."/>
            <person name="Gabaldon T."/>
            <person name="Kempken F."/>
            <person name="Kumar A."/>
            <person name="Marcet-Houben M."/>
            <person name="Poggeler S."/>
            <person name="Stajich J.E."/>
            <person name="Nowrousian M."/>
        </authorList>
    </citation>
    <scope>NUCLEOTIDE SEQUENCE [LARGE SCALE GENOMIC DNA]</scope>
    <source>
        <strain evidence="2">CBS 100304</strain>
        <tissue evidence="1">Vegetative mycelium</tissue>
    </source>
</reference>
<accession>U4L9U9</accession>
<dbReference type="AlphaFoldDB" id="U4L9U9"/>
<dbReference type="Proteomes" id="UP000018144">
    <property type="component" value="Unassembled WGS sequence"/>
</dbReference>